<name>A0A0F9AJF6_9ZZZZ</name>
<proteinExistence type="predicted"/>
<accession>A0A0F9AJF6</accession>
<organism evidence="1">
    <name type="scientific">marine sediment metagenome</name>
    <dbReference type="NCBI Taxonomy" id="412755"/>
    <lineage>
        <taxon>unclassified sequences</taxon>
        <taxon>metagenomes</taxon>
        <taxon>ecological metagenomes</taxon>
    </lineage>
</organism>
<gene>
    <name evidence="1" type="ORF">LCGC14_2562960</name>
</gene>
<comment type="caution">
    <text evidence="1">The sequence shown here is derived from an EMBL/GenBank/DDBJ whole genome shotgun (WGS) entry which is preliminary data.</text>
</comment>
<reference evidence="1" key="1">
    <citation type="journal article" date="2015" name="Nature">
        <title>Complex archaea that bridge the gap between prokaryotes and eukaryotes.</title>
        <authorList>
            <person name="Spang A."/>
            <person name="Saw J.H."/>
            <person name="Jorgensen S.L."/>
            <person name="Zaremba-Niedzwiedzka K."/>
            <person name="Martijn J."/>
            <person name="Lind A.E."/>
            <person name="van Eijk R."/>
            <person name="Schleper C."/>
            <person name="Guy L."/>
            <person name="Ettema T.J."/>
        </authorList>
    </citation>
    <scope>NUCLEOTIDE SEQUENCE</scope>
</reference>
<sequence length="146" mass="16414">LCDCHKNGGKFMGVRRLIALPQGKRAVNPKPLNGVPESLWPFIKTRQTGSPVMSGTVGIVRNENRNEFVAVPLCGAPLFLMRSRNEGRAPIEALNKNTHLGGFLRDLHNQPRHIYIQDDVENVLHQHNVLHRNGRTKHVINDRAHA</sequence>
<evidence type="ECO:0000313" key="1">
    <source>
        <dbReference type="EMBL" id="KKL09729.1"/>
    </source>
</evidence>
<dbReference type="AlphaFoldDB" id="A0A0F9AJF6"/>
<dbReference type="EMBL" id="LAZR01042352">
    <property type="protein sequence ID" value="KKL09729.1"/>
    <property type="molecule type" value="Genomic_DNA"/>
</dbReference>
<feature type="non-terminal residue" evidence="1">
    <location>
        <position position="1"/>
    </location>
</feature>
<protein>
    <submittedName>
        <fullName evidence="1">Uncharacterized protein</fullName>
    </submittedName>
</protein>